<dbReference type="Gene3D" id="1.10.3720.10">
    <property type="entry name" value="MetI-like"/>
    <property type="match status" value="1"/>
</dbReference>
<feature type="transmembrane region" description="Helical" evidence="7">
    <location>
        <begin position="236"/>
        <end position="259"/>
    </location>
</feature>
<dbReference type="RefSeq" id="WP_108384813.1">
    <property type="nucleotide sequence ID" value="NZ_QBUD01000001.1"/>
</dbReference>
<keyword evidence="6 7" id="KW-0472">Membrane</keyword>
<dbReference type="GO" id="GO:0005886">
    <property type="term" value="C:plasma membrane"/>
    <property type="evidence" value="ECO:0007669"/>
    <property type="project" value="UniProtKB-SubCell"/>
</dbReference>
<feature type="transmembrane region" description="Helical" evidence="7">
    <location>
        <begin position="187"/>
        <end position="216"/>
    </location>
</feature>
<feature type="domain" description="ABC transmembrane type-1" evidence="8">
    <location>
        <begin position="70"/>
        <end position="259"/>
    </location>
</feature>
<gene>
    <name evidence="9" type="ORF">C8N45_101742</name>
</gene>
<evidence type="ECO:0000256" key="3">
    <source>
        <dbReference type="ARBA" id="ARBA00022475"/>
    </source>
</evidence>
<evidence type="ECO:0000313" key="10">
    <source>
        <dbReference type="Proteomes" id="UP000244523"/>
    </source>
</evidence>
<keyword evidence="5 7" id="KW-1133">Transmembrane helix</keyword>
<comment type="subcellular location">
    <subcellularLocation>
        <location evidence="1 7">Cell membrane</location>
        <topology evidence="1 7">Multi-pass membrane protein</topology>
    </subcellularLocation>
</comment>
<dbReference type="AlphaFoldDB" id="A0A2T6KRG5"/>
<protein>
    <submittedName>
        <fullName evidence="9">Peptide/nickel transport system permease protein</fullName>
    </submittedName>
</protein>
<keyword evidence="4 7" id="KW-0812">Transmembrane</keyword>
<keyword evidence="3" id="KW-1003">Cell membrane</keyword>
<dbReference type="InterPro" id="IPR000515">
    <property type="entry name" value="MetI-like"/>
</dbReference>
<dbReference type="EMBL" id="QBUD01000001">
    <property type="protein sequence ID" value="PUB19149.1"/>
    <property type="molecule type" value="Genomic_DNA"/>
</dbReference>
<evidence type="ECO:0000256" key="6">
    <source>
        <dbReference type="ARBA" id="ARBA00023136"/>
    </source>
</evidence>
<dbReference type="PANTHER" id="PTHR43386:SF25">
    <property type="entry name" value="PEPTIDE ABC TRANSPORTER PERMEASE PROTEIN"/>
    <property type="match status" value="1"/>
</dbReference>
<feature type="transmembrane region" description="Helical" evidence="7">
    <location>
        <begin position="135"/>
        <end position="152"/>
    </location>
</feature>
<feature type="transmembrane region" description="Helical" evidence="7">
    <location>
        <begin position="9"/>
        <end position="30"/>
    </location>
</feature>
<dbReference type="InterPro" id="IPR050366">
    <property type="entry name" value="BP-dependent_transpt_permease"/>
</dbReference>
<evidence type="ECO:0000256" key="5">
    <source>
        <dbReference type="ARBA" id="ARBA00022989"/>
    </source>
</evidence>
<dbReference type="SUPFAM" id="SSF161098">
    <property type="entry name" value="MetI-like"/>
    <property type="match status" value="1"/>
</dbReference>
<dbReference type="OrthoDB" id="9766870at2"/>
<feature type="transmembrane region" description="Helical" evidence="7">
    <location>
        <begin position="74"/>
        <end position="97"/>
    </location>
</feature>
<comment type="caution">
    <text evidence="9">The sequence shown here is derived from an EMBL/GenBank/DDBJ whole genome shotgun (WGS) entry which is preliminary data.</text>
</comment>
<keyword evidence="10" id="KW-1185">Reference proteome</keyword>
<dbReference type="Proteomes" id="UP000244523">
    <property type="component" value="Unassembled WGS sequence"/>
</dbReference>
<name>A0A2T6KRG5_9RHOB</name>
<reference evidence="9 10" key="1">
    <citation type="submission" date="2018-04" db="EMBL/GenBank/DDBJ databases">
        <title>Genomic Encyclopedia of Archaeal and Bacterial Type Strains, Phase II (KMG-II): from individual species to whole genera.</title>
        <authorList>
            <person name="Goeker M."/>
        </authorList>
    </citation>
    <scope>NUCLEOTIDE SEQUENCE [LARGE SCALE GENOMIC DNA]</scope>
    <source>
        <strain evidence="9 10">DSM 29955</strain>
    </source>
</reference>
<keyword evidence="2 7" id="KW-0813">Transport</keyword>
<evidence type="ECO:0000256" key="1">
    <source>
        <dbReference type="ARBA" id="ARBA00004651"/>
    </source>
</evidence>
<evidence type="ECO:0000256" key="4">
    <source>
        <dbReference type="ARBA" id="ARBA00022692"/>
    </source>
</evidence>
<accession>A0A2T6KRG5</accession>
<evidence type="ECO:0000256" key="2">
    <source>
        <dbReference type="ARBA" id="ARBA00022448"/>
    </source>
</evidence>
<dbReference type="PROSITE" id="PS50928">
    <property type="entry name" value="ABC_TM1"/>
    <property type="match status" value="1"/>
</dbReference>
<dbReference type="InterPro" id="IPR035906">
    <property type="entry name" value="MetI-like_sf"/>
</dbReference>
<dbReference type="GO" id="GO:0055085">
    <property type="term" value="P:transmembrane transport"/>
    <property type="evidence" value="ECO:0007669"/>
    <property type="project" value="InterPro"/>
</dbReference>
<sequence>MRRFLSGKGLVGAAIVLIMLLIALLAPLFIPDTFATQMDMRARLSGPTLNHIFGTDQLGRDLFYRVVLGAQTSVMIAGAAVLMSIVIGLPLGIISGYFGGVIDNVLMRLVDTLLSFPALLLALTISAVLGPNLTNTIIAIGIAFTPFLARIIRGEALRVAQMPYVEAARAAGTTDLQMIIRHILPNIMPAIIVQGTISLAFAILAEAGLSFLGLGTQPPDASWGLMIQASRDYLDIAPWTALVPGAAVAITVLGLNMFGDVLRDVLDPRTDP</sequence>
<feature type="transmembrane region" description="Helical" evidence="7">
    <location>
        <begin position="109"/>
        <end position="129"/>
    </location>
</feature>
<evidence type="ECO:0000256" key="7">
    <source>
        <dbReference type="RuleBase" id="RU363032"/>
    </source>
</evidence>
<comment type="similarity">
    <text evidence="7">Belongs to the binding-protein-dependent transport system permease family.</text>
</comment>
<organism evidence="9 10">
    <name type="scientific">Yoonia sediminilitoris</name>
    <dbReference type="NCBI Taxonomy" id="1286148"/>
    <lineage>
        <taxon>Bacteria</taxon>
        <taxon>Pseudomonadati</taxon>
        <taxon>Pseudomonadota</taxon>
        <taxon>Alphaproteobacteria</taxon>
        <taxon>Rhodobacterales</taxon>
        <taxon>Paracoccaceae</taxon>
        <taxon>Yoonia</taxon>
    </lineage>
</organism>
<evidence type="ECO:0000313" key="9">
    <source>
        <dbReference type="EMBL" id="PUB19149.1"/>
    </source>
</evidence>
<dbReference type="PANTHER" id="PTHR43386">
    <property type="entry name" value="OLIGOPEPTIDE TRANSPORT SYSTEM PERMEASE PROTEIN APPC"/>
    <property type="match status" value="1"/>
</dbReference>
<dbReference type="CDD" id="cd06261">
    <property type="entry name" value="TM_PBP2"/>
    <property type="match status" value="1"/>
</dbReference>
<evidence type="ECO:0000259" key="8">
    <source>
        <dbReference type="PROSITE" id="PS50928"/>
    </source>
</evidence>
<dbReference type="Pfam" id="PF00528">
    <property type="entry name" value="BPD_transp_1"/>
    <property type="match status" value="1"/>
</dbReference>
<proteinExistence type="inferred from homology"/>